<keyword evidence="2" id="KW-1185">Reference proteome</keyword>
<evidence type="ECO:0000313" key="2">
    <source>
        <dbReference type="Proteomes" id="UP001144978"/>
    </source>
</evidence>
<name>A0ACC1N7J1_9APHY</name>
<protein>
    <submittedName>
        <fullName evidence="1">Uncharacterized protein</fullName>
    </submittedName>
</protein>
<dbReference type="Proteomes" id="UP001144978">
    <property type="component" value="Unassembled WGS sequence"/>
</dbReference>
<sequence length="292" mass="32060">MDVLEWAAQYCTFLAAVLEQSDHGHLPQRPQKHVRIPDNAGHDPDAPSDDTGTEKSRACPRKKPPEPWHKRLLALLPLTSPGFPPTSLGQRSSLSYDASSSASSLQSSWSSPASTISWGSFLILISSFLDAPSDPFLAVLERELIFITFVVLAWAWCCLGIFFAGLARTHTDYNAPLTAIQAGDFVQAAPTVILAVFVFLGSAFFLYIKARLGPGPYLFTSIFACICIDISMTTAVLFPYPYYLVGQVIALPLAFHCALSIIFSALIFPCTITAQCSRWTRPRRSSRARSRP</sequence>
<comment type="caution">
    <text evidence="1">The sequence shown here is derived from an EMBL/GenBank/DDBJ whole genome shotgun (WGS) entry which is preliminary data.</text>
</comment>
<gene>
    <name evidence="1" type="ORF">NUW54_g11765</name>
</gene>
<proteinExistence type="predicted"/>
<accession>A0ACC1N7J1</accession>
<evidence type="ECO:0000313" key="1">
    <source>
        <dbReference type="EMBL" id="KAJ2975240.1"/>
    </source>
</evidence>
<organism evidence="1 2">
    <name type="scientific">Trametes sanguinea</name>
    <dbReference type="NCBI Taxonomy" id="158606"/>
    <lineage>
        <taxon>Eukaryota</taxon>
        <taxon>Fungi</taxon>
        <taxon>Dikarya</taxon>
        <taxon>Basidiomycota</taxon>
        <taxon>Agaricomycotina</taxon>
        <taxon>Agaricomycetes</taxon>
        <taxon>Polyporales</taxon>
        <taxon>Polyporaceae</taxon>
        <taxon>Trametes</taxon>
    </lineage>
</organism>
<dbReference type="EMBL" id="JANSHE010004724">
    <property type="protein sequence ID" value="KAJ2975240.1"/>
    <property type="molecule type" value="Genomic_DNA"/>
</dbReference>
<reference evidence="1" key="1">
    <citation type="submission" date="2022-08" db="EMBL/GenBank/DDBJ databases">
        <title>Genome Sequence of Pycnoporus sanguineus.</title>
        <authorList>
            <person name="Buettner E."/>
        </authorList>
    </citation>
    <scope>NUCLEOTIDE SEQUENCE</scope>
    <source>
        <strain evidence="1">CG-C14</strain>
    </source>
</reference>